<dbReference type="HOGENOM" id="CLU_1569528_0_0_5"/>
<protein>
    <recommendedName>
        <fullName evidence="3">DUF3558 domain-containing protein</fullName>
    </recommendedName>
</protein>
<dbReference type="EMBL" id="AOLV01000008">
    <property type="protein sequence ID" value="EPX87269.1"/>
    <property type="molecule type" value="Genomic_DNA"/>
</dbReference>
<evidence type="ECO:0008006" key="3">
    <source>
        <dbReference type="Google" id="ProtNLM"/>
    </source>
</evidence>
<dbReference type="RefSeq" id="WP_021096773.1">
    <property type="nucleotide sequence ID" value="NZ_KE557320.1"/>
</dbReference>
<name>S9SLI8_9RHOB</name>
<sequence length="170" mass="17192">MHWQRRMAAGMLAAVVLGADGAAAGSPELCEAIAQADLGDLLTKGAELSVTGPLEYGGLRTVSCAFGPALGPTLIVNIGEDIGDQMPDTAAEAAAAEAAMLRMIEGPDHPLEDIAGLGAAAFWDPASGLLRVWPGDGQIAVQISVLGVEDPRSVAEEAARRVLAVLPAGG</sequence>
<evidence type="ECO:0000313" key="2">
    <source>
        <dbReference type="Proteomes" id="UP000015346"/>
    </source>
</evidence>
<reference evidence="1 2" key="1">
    <citation type="journal article" date="2013" name="Stand. Genomic Sci.">
        <title>Genome sequence of the reddish-pigmented Rubellimicrobium thermophilum type strain (DSM 16684(T)), a member of the Roseobacter clade.</title>
        <authorList>
            <person name="Fiebig A."/>
            <person name="Riedel T."/>
            <person name="Gronow S."/>
            <person name="Petersen J."/>
            <person name="Klenk H.P."/>
            <person name="Goker M."/>
        </authorList>
    </citation>
    <scope>NUCLEOTIDE SEQUENCE [LARGE SCALE GENOMIC DNA]</scope>
    <source>
        <strain evidence="1 2">DSM 16684</strain>
    </source>
</reference>
<dbReference type="AlphaFoldDB" id="S9SLI8"/>
<gene>
    <name evidence="1" type="ORF">ruthe_00667</name>
</gene>
<comment type="caution">
    <text evidence="1">The sequence shown here is derived from an EMBL/GenBank/DDBJ whole genome shotgun (WGS) entry which is preliminary data.</text>
</comment>
<organism evidence="1 2">
    <name type="scientific">Rubellimicrobium thermophilum DSM 16684</name>
    <dbReference type="NCBI Taxonomy" id="1123069"/>
    <lineage>
        <taxon>Bacteria</taxon>
        <taxon>Pseudomonadati</taxon>
        <taxon>Pseudomonadota</taxon>
        <taxon>Alphaproteobacteria</taxon>
        <taxon>Rhodobacterales</taxon>
        <taxon>Roseobacteraceae</taxon>
        <taxon>Rubellimicrobium</taxon>
    </lineage>
</organism>
<evidence type="ECO:0000313" key="1">
    <source>
        <dbReference type="EMBL" id="EPX87269.1"/>
    </source>
</evidence>
<dbReference type="Proteomes" id="UP000015346">
    <property type="component" value="Unassembled WGS sequence"/>
</dbReference>
<keyword evidence="2" id="KW-1185">Reference proteome</keyword>
<accession>S9SLI8</accession>
<proteinExistence type="predicted"/>